<dbReference type="Pfam" id="PF00112">
    <property type="entry name" value="Peptidase_C1"/>
    <property type="match status" value="1"/>
</dbReference>
<evidence type="ECO:0000256" key="1">
    <source>
        <dbReference type="ARBA" id="ARBA00000738"/>
    </source>
</evidence>
<comment type="subunit">
    <text evidence="4">Tetramer of heterotrimers consisting of exclusion domain, heavy- and light chains.</text>
</comment>
<evidence type="ECO:0000313" key="15">
    <source>
        <dbReference type="EMBL" id="EFC37894.1"/>
    </source>
</evidence>
<comment type="cofactor">
    <cofactor evidence="2">
        <name>chloride</name>
        <dbReference type="ChEBI" id="CHEBI:17996"/>
    </cofactor>
</comment>
<evidence type="ECO:0000256" key="2">
    <source>
        <dbReference type="ARBA" id="ARBA00001923"/>
    </source>
</evidence>
<dbReference type="SUPFAM" id="SSF54001">
    <property type="entry name" value="Cysteine proteinases"/>
    <property type="match status" value="1"/>
</dbReference>
<dbReference type="PRINTS" id="PR00705">
    <property type="entry name" value="PAPAIN"/>
</dbReference>
<dbReference type="eggNOG" id="KOG1543">
    <property type="taxonomic scope" value="Eukaryota"/>
</dbReference>
<evidence type="ECO:0000256" key="11">
    <source>
        <dbReference type="ARBA" id="ARBA00032961"/>
    </source>
</evidence>
<dbReference type="PROSITE" id="PS00640">
    <property type="entry name" value="THIOL_PROTEASE_ASN"/>
    <property type="match status" value="1"/>
</dbReference>
<dbReference type="InterPro" id="IPR000668">
    <property type="entry name" value="Peptidase_C1A_C"/>
</dbReference>
<keyword evidence="16" id="KW-1185">Reference proteome</keyword>
<keyword evidence="13" id="KW-0732">Signal</keyword>
<evidence type="ECO:0000256" key="10">
    <source>
        <dbReference type="ARBA" id="ARBA00030778"/>
    </source>
</evidence>
<dbReference type="InterPro" id="IPR036496">
    <property type="entry name" value="CathepsinC_exc_dom_sf"/>
</dbReference>
<evidence type="ECO:0000256" key="3">
    <source>
        <dbReference type="ARBA" id="ARBA00008455"/>
    </source>
</evidence>
<dbReference type="MEROPS" id="C01.070"/>
<dbReference type="InterPro" id="IPR014882">
    <property type="entry name" value="CathepsinC_exc"/>
</dbReference>
<evidence type="ECO:0000256" key="5">
    <source>
        <dbReference type="ARBA" id="ARBA00012059"/>
    </source>
</evidence>
<reference evidence="15 16" key="1">
    <citation type="journal article" date="2010" name="Cell">
        <title>The genome of Naegleria gruberi illuminates early eukaryotic versatility.</title>
        <authorList>
            <person name="Fritz-Laylin L.K."/>
            <person name="Prochnik S.E."/>
            <person name="Ginger M.L."/>
            <person name="Dacks J.B."/>
            <person name="Carpenter M.L."/>
            <person name="Field M.C."/>
            <person name="Kuo A."/>
            <person name="Paredez A."/>
            <person name="Chapman J."/>
            <person name="Pham J."/>
            <person name="Shu S."/>
            <person name="Neupane R."/>
            <person name="Cipriano M."/>
            <person name="Mancuso J."/>
            <person name="Tu H."/>
            <person name="Salamov A."/>
            <person name="Lindquist E."/>
            <person name="Shapiro H."/>
            <person name="Lucas S."/>
            <person name="Grigoriev I.V."/>
            <person name="Cande W.Z."/>
            <person name="Fulton C."/>
            <person name="Rokhsar D.S."/>
            <person name="Dawson S.C."/>
        </authorList>
    </citation>
    <scope>NUCLEOTIDE SEQUENCE [LARGE SCALE GENOMIC DNA]</scope>
    <source>
        <strain evidence="15 16">NEG-M</strain>
    </source>
</reference>
<dbReference type="SUPFAM" id="SSF75001">
    <property type="entry name" value="Dipeptidyl peptidase I (cathepsin C), exclusion domain"/>
    <property type="match status" value="1"/>
</dbReference>
<dbReference type="GO" id="GO:0008239">
    <property type="term" value="F:dipeptidyl-peptidase activity"/>
    <property type="evidence" value="ECO:0007669"/>
    <property type="project" value="UniProtKB-EC"/>
</dbReference>
<dbReference type="InterPro" id="IPR025661">
    <property type="entry name" value="Pept_asp_AS"/>
</dbReference>
<name>D2VZ81_NAEGR</name>
<dbReference type="OMA" id="RISEGCA"/>
<dbReference type="InterPro" id="IPR000169">
    <property type="entry name" value="Pept_cys_AS"/>
</dbReference>
<evidence type="ECO:0000313" key="16">
    <source>
        <dbReference type="Proteomes" id="UP000006671"/>
    </source>
</evidence>
<accession>D2VZ81</accession>
<comment type="similarity">
    <text evidence="3">Belongs to the peptidase C1 family.</text>
</comment>
<sequence length="528" mass="59603">MQKFNAGVLLMTLMVAISMLLLLTSQSVRADLPVHCLYNSTAPGVWEFELTDQNMSGDDVAAKCDIRAPIQATRTMKVYLQMPDIAIDEKGNTGFFTLVYDQGFEVVVGGNKYWAFFNYTTAGKDSQGNDIIISNCDRTFTGWYHEAKVKAKSWGCYRARRLSLLQGSTATPNKFTHTVAPRPNYKGMVFKNDMSLINDLNALHAKGEISWKAKPMQEWENQPLETVVPKFGQRSESFRLKQRREHTKFMRAKFGEQANKKVLLELRSEDFSKAAGNLTFHHLRDIAAKGFVSIPKAFDWRNVNGQDFVSPIRSQGQCGSCYSFSTTAMMEARKRVFTQNKEQPVYSPENIISCSFYSQGCDGGFAYLISKWGEDFGIIAEQCDPYTGTPHKCNLNQACSTRQYWTNYRYTGGYYGAVTVENMQLDVLKYGPLSVSMEVYNDLFNYHSGIYRHVSSSKLTSPVPNPFELTNHVVLIVGWGENEKGEKYWIVKNSWGTSFGMDGYFLIARGVDECAIESENASAIPTQP</sequence>
<dbReference type="Pfam" id="PF08773">
    <property type="entry name" value="CathepsinC_exc"/>
    <property type="match status" value="1"/>
</dbReference>
<dbReference type="Gene3D" id="3.90.70.10">
    <property type="entry name" value="Cysteine proteinases"/>
    <property type="match status" value="1"/>
</dbReference>
<dbReference type="OrthoDB" id="3789175at2759"/>
<evidence type="ECO:0000256" key="12">
    <source>
        <dbReference type="ARBA" id="ARBA00045556"/>
    </source>
</evidence>
<dbReference type="KEGG" id="ngr:NAEGRDRAFT_81796"/>
<dbReference type="GeneID" id="8863421"/>
<dbReference type="EMBL" id="GG738913">
    <property type="protein sequence ID" value="EFC37894.1"/>
    <property type="molecule type" value="Genomic_DNA"/>
</dbReference>
<dbReference type="InterPro" id="IPR013128">
    <property type="entry name" value="Peptidase_C1A"/>
</dbReference>
<dbReference type="VEuPathDB" id="AmoebaDB:NAEGRDRAFT_81796"/>
<dbReference type="Proteomes" id="UP000006671">
    <property type="component" value="Unassembled WGS sequence"/>
</dbReference>
<evidence type="ECO:0000256" key="8">
    <source>
        <dbReference type="ARBA" id="ARBA00029762"/>
    </source>
</evidence>
<evidence type="ECO:0000256" key="4">
    <source>
        <dbReference type="ARBA" id="ARBA00011610"/>
    </source>
</evidence>
<dbReference type="EC" id="3.4.14.1" evidence="5"/>
<dbReference type="AlphaFoldDB" id="D2VZ81"/>
<dbReference type="Gene3D" id="2.40.128.80">
    <property type="entry name" value="Cathepsin C, exclusion domain"/>
    <property type="match status" value="1"/>
</dbReference>
<dbReference type="InterPro" id="IPR038765">
    <property type="entry name" value="Papain-like_cys_pep_sf"/>
</dbReference>
<evidence type="ECO:0000256" key="9">
    <source>
        <dbReference type="ARBA" id="ARBA00029779"/>
    </source>
</evidence>
<evidence type="ECO:0000256" key="6">
    <source>
        <dbReference type="ARBA" id="ARBA00014709"/>
    </source>
</evidence>
<dbReference type="SMART" id="SM00645">
    <property type="entry name" value="Pept_C1"/>
    <property type="match status" value="1"/>
</dbReference>
<comment type="catalytic activity">
    <reaction evidence="1">
        <text>Release of an N-terminal dipeptide, Xaa-Yaa-|-Zaa-, except when Xaa is Arg or Lys, or Yaa or Zaa is Pro.</text>
        <dbReference type="EC" id="3.4.14.1"/>
    </reaction>
</comment>
<evidence type="ECO:0000256" key="13">
    <source>
        <dbReference type="SAM" id="SignalP"/>
    </source>
</evidence>
<dbReference type="PROSITE" id="PS00139">
    <property type="entry name" value="THIOL_PROTEASE_CYS"/>
    <property type="match status" value="1"/>
</dbReference>
<dbReference type="GO" id="GO:0008234">
    <property type="term" value="F:cysteine-type peptidase activity"/>
    <property type="evidence" value="ECO:0007669"/>
    <property type="project" value="InterPro"/>
</dbReference>
<organism evidence="16">
    <name type="scientific">Naegleria gruberi</name>
    <name type="common">Amoeba</name>
    <dbReference type="NCBI Taxonomy" id="5762"/>
    <lineage>
        <taxon>Eukaryota</taxon>
        <taxon>Discoba</taxon>
        <taxon>Heterolobosea</taxon>
        <taxon>Tetramitia</taxon>
        <taxon>Eutetramitia</taxon>
        <taxon>Vahlkampfiidae</taxon>
        <taxon>Naegleria</taxon>
    </lineage>
</organism>
<keyword evidence="7" id="KW-0868">Chloride</keyword>
<feature type="domain" description="Peptidase C1A papain C-terminal" evidence="14">
    <location>
        <begin position="294"/>
        <end position="524"/>
    </location>
</feature>
<feature type="chain" id="PRO_5018621537" description="Dipeptidyl peptidase 1" evidence="13">
    <location>
        <begin position="31"/>
        <end position="528"/>
    </location>
</feature>
<dbReference type="InParanoid" id="D2VZ81"/>
<feature type="signal peptide" evidence="13">
    <location>
        <begin position="1"/>
        <end position="30"/>
    </location>
</feature>
<protein>
    <recommendedName>
        <fullName evidence="6">Dipeptidyl peptidase 1</fullName>
        <ecNumber evidence="5">3.4.14.1</ecNumber>
    </recommendedName>
    <alternativeName>
        <fullName evidence="9">Cathepsin C</fullName>
    </alternativeName>
    <alternativeName>
        <fullName evidence="8">Cathepsin J</fullName>
    </alternativeName>
    <alternativeName>
        <fullName evidence="11">Dipeptidyl peptidase I</fullName>
    </alternativeName>
    <alternativeName>
        <fullName evidence="10">Dipeptidyl transferase</fullName>
    </alternativeName>
</protein>
<gene>
    <name evidence="15" type="ORF">NAEGRDRAFT_81796</name>
</gene>
<evidence type="ECO:0000256" key="7">
    <source>
        <dbReference type="ARBA" id="ARBA00023214"/>
    </source>
</evidence>
<evidence type="ECO:0000259" key="14">
    <source>
        <dbReference type="SMART" id="SM00645"/>
    </source>
</evidence>
<dbReference type="GO" id="GO:0006508">
    <property type="term" value="P:proteolysis"/>
    <property type="evidence" value="ECO:0007669"/>
    <property type="project" value="InterPro"/>
</dbReference>
<proteinExistence type="inferred from homology"/>
<comment type="function">
    <text evidence="12">Thiol protease. Has dipeptidylpeptidase activity. Active against a broad range of dipeptide substrates composed of both polar and hydrophobic amino acids. Proline cannot occupy the P1 position and arginine cannot occupy the P2 position of the substrate. Can act as both an exopeptidase and endopeptidase. Activates serine proteases such as elastase, cathepsin G and granzymes A and B.</text>
</comment>
<dbReference type="PANTHER" id="PTHR12411">
    <property type="entry name" value="CYSTEINE PROTEASE FAMILY C1-RELATED"/>
    <property type="match status" value="1"/>
</dbReference>
<dbReference type="RefSeq" id="XP_002670638.1">
    <property type="nucleotide sequence ID" value="XM_002670592.1"/>
</dbReference>